<evidence type="ECO:0008006" key="4">
    <source>
        <dbReference type="Google" id="ProtNLM"/>
    </source>
</evidence>
<dbReference type="Proteomes" id="UP000176221">
    <property type="component" value="Unassembled WGS sequence"/>
</dbReference>
<sequence>MKKIEFDNGAAYAVTQGFVKFYSHKGYGYIVGPNGGRDIHFAANAVREVYCGQENPATGEVLPDRENTLVSAAMVYYTTPIQGDQGLYTTVVVKAVSYKAVEKEMAKSSSPTPPQAASAPAKIEPKAAAPAPKAVEKPVYRSRWVPAPHYVVLHEVARFNGQFARNDIYAQGTMRSLASRFPRLAPNDPLAAGYQTGPIKVGSVQFYRREEGKHVPCKDPRPYPATLVRHQVRIMEVTRNREFNREVEIPDYGRTVKQVWMGNLALRMESSERFGGNQFTFEISSDGGKTWTEIKDPAVHGVPKDLIDMNLALAKFVSVVQGAPAMDSQPVTDGKQPTRKSAEKPTTGKKPVGMQKSDKARPTVLKGFDSLVLPPN</sequence>
<evidence type="ECO:0000256" key="1">
    <source>
        <dbReference type="SAM" id="MobiDB-lite"/>
    </source>
</evidence>
<comment type="caution">
    <text evidence="2">The sequence shown here is derived from an EMBL/GenBank/DDBJ whole genome shotgun (WGS) entry which is preliminary data.</text>
</comment>
<dbReference type="AlphaFoldDB" id="A0A1G2NDU7"/>
<name>A0A1G2NDU7_9BACT</name>
<gene>
    <name evidence="2" type="ORF">A2928_03190</name>
</gene>
<proteinExistence type="predicted"/>
<protein>
    <recommendedName>
        <fullName evidence="4">CSD domain-containing protein</fullName>
    </recommendedName>
</protein>
<feature type="compositionally biased region" description="Low complexity" evidence="1">
    <location>
        <begin position="115"/>
        <end position="129"/>
    </location>
</feature>
<feature type="region of interest" description="Disordered" evidence="1">
    <location>
        <begin position="104"/>
        <end position="129"/>
    </location>
</feature>
<feature type="region of interest" description="Disordered" evidence="1">
    <location>
        <begin position="325"/>
        <end position="376"/>
    </location>
</feature>
<dbReference type="STRING" id="1802319.A2928_03190"/>
<evidence type="ECO:0000313" key="3">
    <source>
        <dbReference type="Proteomes" id="UP000176221"/>
    </source>
</evidence>
<evidence type="ECO:0000313" key="2">
    <source>
        <dbReference type="EMBL" id="OHA34244.1"/>
    </source>
</evidence>
<dbReference type="EMBL" id="MHRX01000013">
    <property type="protein sequence ID" value="OHA34244.1"/>
    <property type="molecule type" value="Genomic_DNA"/>
</dbReference>
<accession>A0A1G2NDU7</accession>
<reference evidence="2 3" key="1">
    <citation type="journal article" date="2016" name="Nat. Commun.">
        <title>Thousands of microbial genomes shed light on interconnected biogeochemical processes in an aquifer system.</title>
        <authorList>
            <person name="Anantharaman K."/>
            <person name="Brown C.T."/>
            <person name="Hug L.A."/>
            <person name="Sharon I."/>
            <person name="Castelle C.J."/>
            <person name="Probst A.J."/>
            <person name="Thomas B.C."/>
            <person name="Singh A."/>
            <person name="Wilkins M.J."/>
            <person name="Karaoz U."/>
            <person name="Brodie E.L."/>
            <person name="Williams K.H."/>
            <person name="Hubbard S.S."/>
            <person name="Banfield J.F."/>
        </authorList>
    </citation>
    <scope>NUCLEOTIDE SEQUENCE [LARGE SCALE GENOMIC DNA]</scope>
</reference>
<organism evidence="2 3">
    <name type="scientific">Candidatus Taylorbacteria bacterium RIFCSPLOWO2_01_FULL_45_15b</name>
    <dbReference type="NCBI Taxonomy" id="1802319"/>
    <lineage>
        <taxon>Bacteria</taxon>
        <taxon>Candidatus Tayloriibacteriota</taxon>
    </lineage>
</organism>